<gene>
    <name evidence="1" type="ORF">Bca52824_018518</name>
</gene>
<dbReference type="Proteomes" id="UP000886595">
    <property type="component" value="Unassembled WGS sequence"/>
</dbReference>
<sequence length="116" mass="13652">MLLRYITDVDYDHSLLIWHIATELCHQREDWDKENSDKPEYHSNRKISKILSGYMMYLFIMQPKLMSEVAGIGKIRFRDTLAEAERFFKKKGIENSRDVKLASGIILSVDTSIKRL</sequence>
<dbReference type="OrthoDB" id="1110961at2759"/>
<organism evidence="1 2">
    <name type="scientific">Brassica carinata</name>
    <name type="common">Ethiopian mustard</name>
    <name type="synonym">Abyssinian cabbage</name>
    <dbReference type="NCBI Taxonomy" id="52824"/>
    <lineage>
        <taxon>Eukaryota</taxon>
        <taxon>Viridiplantae</taxon>
        <taxon>Streptophyta</taxon>
        <taxon>Embryophyta</taxon>
        <taxon>Tracheophyta</taxon>
        <taxon>Spermatophyta</taxon>
        <taxon>Magnoliopsida</taxon>
        <taxon>eudicotyledons</taxon>
        <taxon>Gunneridae</taxon>
        <taxon>Pentapetalae</taxon>
        <taxon>rosids</taxon>
        <taxon>malvids</taxon>
        <taxon>Brassicales</taxon>
        <taxon>Brassicaceae</taxon>
        <taxon>Brassiceae</taxon>
        <taxon>Brassica</taxon>
    </lineage>
</organism>
<comment type="caution">
    <text evidence="1">The sequence shown here is derived from an EMBL/GenBank/DDBJ whole genome shotgun (WGS) entry which is preliminary data.</text>
</comment>
<proteinExistence type="predicted"/>
<dbReference type="AlphaFoldDB" id="A0A8X7VQ24"/>
<accession>A0A8X7VQ24</accession>
<reference evidence="1 2" key="1">
    <citation type="submission" date="2020-02" db="EMBL/GenBank/DDBJ databases">
        <authorList>
            <person name="Ma Q."/>
            <person name="Huang Y."/>
            <person name="Song X."/>
            <person name="Pei D."/>
        </authorList>
    </citation>
    <scope>NUCLEOTIDE SEQUENCE [LARGE SCALE GENOMIC DNA]</scope>
    <source>
        <strain evidence="1">Sxm20200214</strain>
        <tissue evidence="1">Leaf</tissue>
    </source>
</reference>
<name>A0A8X7VQ24_BRACI</name>
<keyword evidence="2" id="KW-1185">Reference proteome</keyword>
<dbReference type="EMBL" id="JAAMPC010000004">
    <property type="protein sequence ID" value="KAG2315396.1"/>
    <property type="molecule type" value="Genomic_DNA"/>
</dbReference>
<evidence type="ECO:0000313" key="1">
    <source>
        <dbReference type="EMBL" id="KAG2315396.1"/>
    </source>
</evidence>
<dbReference type="PANTHER" id="PTHR31325">
    <property type="entry name" value="OS01G0798800 PROTEIN-RELATED"/>
    <property type="match status" value="1"/>
</dbReference>
<evidence type="ECO:0000313" key="2">
    <source>
        <dbReference type="Proteomes" id="UP000886595"/>
    </source>
</evidence>
<protein>
    <submittedName>
        <fullName evidence="1">Uncharacterized protein</fullName>
    </submittedName>
</protein>